<comment type="subcellular location">
    <subcellularLocation>
        <location evidence="1">Membrane</location>
        <topology evidence="1">Multi-pass membrane protein</topology>
    </subcellularLocation>
</comment>
<evidence type="ECO:0000256" key="4">
    <source>
        <dbReference type="ARBA" id="ARBA00022989"/>
    </source>
</evidence>
<dbReference type="PANTHER" id="PTHR23291">
    <property type="entry name" value="BAX INHIBITOR-RELATED"/>
    <property type="match status" value="1"/>
</dbReference>
<dbReference type="InterPro" id="IPR006214">
    <property type="entry name" value="Bax_inhibitor_1-related"/>
</dbReference>
<evidence type="ECO:0000256" key="6">
    <source>
        <dbReference type="RuleBase" id="RU004379"/>
    </source>
</evidence>
<dbReference type="Proteomes" id="UP000013243">
    <property type="component" value="Chromosome"/>
</dbReference>
<protein>
    <recommendedName>
        <fullName evidence="9">Inner membrane protein YbhL</fullName>
    </recommendedName>
</protein>
<evidence type="ECO:0000256" key="2">
    <source>
        <dbReference type="ARBA" id="ARBA00010350"/>
    </source>
</evidence>
<keyword evidence="4 6" id="KW-1133">Transmembrane helix</keyword>
<evidence type="ECO:0000256" key="1">
    <source>
        <dbReference type="ARBA" id="ARBA00004141"/>
    </source>
</evidence>
<name>A0A1B1A0M2_9RHOB</name>
<evidence type="ECO:0008006" key="9">
    <source>
        <dbReference type="Google" id="ProtNLM"/>
    </source>
</evidence>
<feature type="transmembrane region" description="Helical" evidence="6">
    <location>
        <begin position="111"/>
        <end position="129"/>
    </location>
</feature>
<dbReference type="GeneID" id="28249074"/>
<dbReference type="GO" id="GO:0005886">
    <property type="term" value="C:plasma membrane"/>
    <property type="evidence" value="ECO:0007669"/>
    <property type="project" value="TreeGrafter"/>
</dbReference>
<feature type="transmembrane region" description="Helical" evidence="6">
    <location>
        <begin position="167"/>
        <end position="185"/>
    </location>
</feature>
<evidence type="ECO:0000313" key="8">
    <source>
        <dbReference type="Proteomes" id="UP000013243"/>
    </source>
</evidence>
<evidence type="ECO:0000256" key="3">
    <source>
        <dbReference type="ARBA" id="ARBA00022692"/>
    </source>
</evidence>
<dbReference type="PANTHER" id="PTHR23291:SF50">
    <property type="entry name" value="PROTEIN LIFEGUARD 4"/>
    <property type="match status" value="1"/>
</dbReference>
<feature type="transmembrane region" description="Helical" evidence="6">
    <location>
        <begin position="228"/>
        <end position="252"/>
    </location>
</feature>
<feature type="transmembrane region" description="Helical" evidence="6">
    <location>
        <begin position="191"/>
        <end position="208"/>
    </location>
</feature>
<reference evidence="7 8" key="1">
    <citation type="journal article" date="2016" name="ISME J.">
        <title>Global occurrence and heterogeneity of the Roseobacter-clade species Ruegeria mobilis.</title>
        <authorList>
            <person name="Sonnenschein E."/>
            <person name="Gram L."/>
        </authorList>
    </citation>
    <scope>NUCLEOTIDE SEQUENCE [LARGE SCALE GENOMIC DNA]</scope>
    <source>
        <strain evidence="7 8">F1926</strain>
    </source>
</reference>
<dbReference type="Pfam" id="PF01027">
    <property type="entry name" value="Bax1-I"/>
    <property type="match status" value="1"/>
</dbReference>
<feature type="transmembrane region" description="Helical" evidence="6">
    <location>
        <begin position="135"/>
        <end position="155"/>
    </location>
</feature>
<evidence type="ECO:0000313" key="7">
    <source>
        <dbReference type="EMBL" id="ANP40027.1"/>
    </source>
</evidence>
<dbReference type="CDD" id="cd10432">
    <property type="entry name" value="BI-1-like_bacterial"/>
    <property type="match status" value="1"/>
</dbReference>
<proteinExistence type="inferred from homology"/>
<dbReference type="OrthoDB" id="9793828at2"/>
<organism evidence="7 8">
    <name type="scientific">Tritonibacter mobilis F1926</name>
    <dbReference type="NCBI Taxonomy" id="1265309"/>
    <lineage>
        <taxon>Bacteria</taxon>
        <taxon>Pseudomonadati</taxon>
        <taxon>Pseudomonadota</taxon>
        <taxon>Alphaproteobacteria</taxon>
        <taxon>Rhodobacterales</taxon>
        <taxon>Paracoccaceae</taxon>
        <taxon>Tritonibacter</taxon>
    </lineage>
</organism>
<dbReference type="STRING" id="1265309.K529_004540"/>
<comment type="similarity">
    <text evidence="2 6">Belongs to the BI1 family.</text>
</comment>
<sequence length="259" mass="27442">MAQFDSIRSAAGARSAEIDAGLRAHMNKVYGTMSVGTLITFLAAWAIAGLSVTSDPANAVAQLSSDSYLTNFGYAIYASPLKWVIMFAPLAFVFFGFGAAVNRLSAAGVQVVFYAFAALMGLSISSIFVTFTGESIAQVFLVTSIAFAGLSLVGYTTKKDLSGMGSFLIMGLIGLIVASVVNIFLASSAMAFAISVIGVLIFAGLTAYDTQRIKNDYLQMAHAGDQEWLGKAAVMGALSLYLDFINMFMMLLQLLGNRE</sequence>
<dbReference type="KEGG" id="rmb:K529_004540"/>
<keyword evidence="3 6" id="KW-0812">Transmembrane</keyword>
<keyword evidence="5 6" id="KW-0472">Membrane</keyword>
<dbReference type="AlphaFoldDB" id="A0A1B1A0M2"/>
<gene>
    <name evidence="7" type="ORF">K529_004540</name>
</gene>
<evidence type="ECO:0000256" key="5">
    <source>
        <dbReference type="ARBA" id="ARBA00023136"/>
    </source>
</evidence>
<dbReference type="EMBL" id="CP015230">
    <property type="protein sequence ID" value="ANP40027.1"/>
    <property type="molecule type" value="Genomic_DNA"/>
</dbReference>
<feature type="transmembrane region" description="Helical" evidence="6">
    <location>
        <begin position="29"/>
        <end position="52"/>
    </location>
</feature>
<dbReference type="RefSeq" id="WP_005630255.1">
    <property type="nucleotide sequence ID" value="NZ_CP015230.1"/>
</dbReference>
<accession>A0A1B1A0M2</accession>
<feature type="transmembrane region" description="Helical" evidence="6">
    <location>
        <begin position="72"/>
        <end position="99"/>
    </location>
</feature>